<accession>A0A0L7KXE0</accession>
<dbReference type="Proteomes" id="UP000037510">
    <property type="component" value="Unassembled WGS sequence"/>
</dbReference>
<name>A0A0L7KXE0_OPEBR</name>
<comment type="caution">
    <text evidence="1">The sequence shown here is derived from an EMBL/GenBank/DDBJ whole genome shotgun (WGS) entry which is preliminary data.</text>
</comment>
<organism evidence="1 2">
    <name type="scientific">Operophtera brumata</name>
    <name type="common">Winter moth</name>
    <name type="synonym">Phalaena brumata</name>
    <dbReference type="NCBI Taxonomy" id="104452"/>
    <lineage>
        <taxon>Eukaryota</taxon>
        <taxon>Metazoa</taxon>
        <taxon>Ecdysozoa</taxon>
        <taxon>Arthropoda</taxon>
        <taxon>Hexapoda</taxon>
        <taxon>Insecta</taxon>
        <taxon>Pterygota</taxon>
        <taxon>Neoptera</taxon>
        <taxon>Endopterygota</taxon>
        <taxon>Lepidoptera</taxon>
        <taxon>Glossata</taxon>
        <taxon>Ditrysia</taxon>
        <taxon>Geometroidea</taxon>
        <taxon>Geometridae</taxon>
        <taxon>Larentiinae</taxon>
        <taxon>Operophtera</taxon>
    </lineage>
</organism>
<sequence>MEEIREMRGSVAALIATFTQQMAFFEGKLQVPSDAPATTASLATEFASIKSFIMIALKALQEQIQMTAQAVDQLEIRNRRKILLIHGVAEENKEVTATAVSRVVISQLKHAEFSIKDISRCHRMGRSSNDRPRPILVKLRDVSLRDKLWFSKTNLKDSGITISEFLTKARHEVFMHAR</sequence>
<dbReference type="Gene3D" id="3.30.70.1820">
    <property type="entry name" value="L1 transposable element, RRM domain"/>
    <property type="match status" value="1"/>
</dbReference>
<gene>
    <name evidence="1" type="ORF">OBRU01_12970</name>
</gene>
<reference evidence="1 2" key="1">
    <citation type="journal article" date="2015" name="Genome Biol. Evol.">
        <title>The genome of winter moth (Operophtera brumata) provides a genomic perspective on sexual dimorphism and phenology.</title>
        <authorList>
            <person name="Derks M.F."/>
            <person name="Smit S."/>
            <person name="Salis L."/>
            <person name="Schijlen E."/>
            <person name="Bossers A."/>
            <person name="Mateman C."/>
            <person name="Pijl A.S."/>
            <person name="de Ridder D."/>
            <person name="Groenen M.A."/>
            <person name="Visser M.E."/>
            <person name="Megens H.J."/>
        </authorList>
    </citation>
    <scope>NUCLEOTIDE SEQUENCE [LARGE SCALE GENOMIC DNA]</scope>
    <source>
        <strain evidence="1">WM2013NL</strain>
        <tissue evidence="1">Head and thorax</tissue>
    </source>
</reference>
<keyword evidence="2" id="KW-1185">Reference proteome</keyword>
<evidence type="ECO:0000313" key="1">
    <source>
        <dbReference type="EMBL" id="KOB67938.1"/>
    </source>
</evidence>
<proteinExistence type="predicted"/>
<dbReference type="EMBL" id="JTDY01004617">
    <property type="protein sequence ID" value="KOB67938.1"/>
    <property type="molecule type" value="Genomic_DNA"/>
</dbReference>
<dbReference type="STRING" id="104452.A0A0L7KXE0"/>
<evidence type="ECO:0000313" key="2">
    <source>
        <dbReference type="Proteomes" id="UP000037510"/>
    </source>
</evidence>
<protein>
    <submittedName>
        <fullName evidence="1">Uncharacterized protein</fullName>
    </submittedName>
</protein>
<dbReference type="AlphaFoldDB" id="A0A0L7KXE0"/>